<gene>
    <name evidence="1" type="ORF">D9758_003518</name>
</gene>
<sequence>MTFLDGQWGFEHNEDCLARFDLYSSKVKSLIITGTVHIHPSVYIHISLWHPIPLPSLTKFSCFGKIISDEMMYFPSLTSASFFGPDTPGLLKYFSLVSENITPIPLQSLVIAYAKDHDGLFPPVSQLVTLRSFTLRIHRSYTDLDTLDLRPLYHLQHLEALTVDLRPTGISSRSTTILD</sequence>
<protein>
    <submittedName>
        <fullName evidence="1">Uncharacterized protein</fullName>
    </submittedName>
</protein>
<evidence type="ECO:0000313" key="1">
    <source>
        <dbReference type="EMBL" id="KAF5371677.1"/>
    </source>
</evidence>
<organism evidence="1 2">
    <name type="scientific">Tetrapyrgos nigripes</name>
    <dbReference type="NCBI Taxonomy" id="182062"/>
    <lineage>
        <taxon>Eukaryota</taxon>
        <taxon>Fungi</taxon>
        <taxon>Dikarya</taxon>
        <taxon>Basidiomycota</taxon>
        <taxon>Agaricomycotina</taxon>
        <taxon>Agaricomycetes</taxon>
        <taxon>Agaricomycetidae</taxon>
        <taxon>Agaricales</taxon>
        <taxon>Marasmiineae</taxon>
        <taxon>Marasmiaceae</taxon>
        <taxon>Tetrapyrgos</taxon>
    </lineage>
</organism>
<proteinExistence type="predicted"/>
<dbReference type="Proteomes" id="UP000559256">
    <property type="component" value="Unassembled WGS sequence"/>
</dbReference>
<comment type="caution">
    <text evidence="1">The sequence shown here is derived from an EMBL/GenBank/DDBJ whole genome shotgun (WGS) entry which is preliminary data.</text>
</comment>
<accession>A0A8H5LW20</accession>
<dbReference type="EMBL" id="JAACJM010000007">
    <property type="protein sequence ID" value="KAF5371677.1"/>
    <property type="molecule type" value="Genomic_DNA"/>
</dbReference>
<dbReference type="AlphaFoldDB" id="A0A8H5LW20"/>
<keyword evidence="2" id="KW-1185">Reference proteome</keyword>
<name>A0A8H5LW20_9AGAR</name>
<reference evidence="1 2" key="1">
    <citation type="journal article" date="2020" name="ISME J.">
        <title>Uncovering the hidden diversity of litter-decomposition mechanisms in mushroom-forming fungi.</title>
        <authorList>
            <person name="Floudas D."/>
            <person name="Bentzer J."/>
            <person name="Ahren D."/>
            <person name="Johansson T."/>
            <person name="Persson P."/>
            <person name="Tunlid A."/>
        </authorList>
    </citation>
    <scope>NUCLEOTIDE SEQUENCE [LARGE SCALE GENOMIC DNA]</scope>
    <source>
        <strain evidence="1 2">CBS 291.85</strain>
    </source>
</reference>
<evidence type="ECO:0000313" key="2">
    <source>
        <dbReference type="Proteomes" id="UP000559256"/>
    </source>
</evidence>